<protein>
    <recommendedName>
        <fullName evidence="5">DUF2782 domain-containing protein</fullName>
    </recommendedName>
</protein>
<feature type="compositionally biased region" description="Low complexity" evidence="1">
    <location>
        <begin position="101"/>
        <end position="113"/>
    </location>
</feature>
<feature type="signal peptide" evidence="2">
    <location>
        <begin position="1"/>
        <end position="27"/>
    </location>
</feature>
<gene>
    <name evidence="3" type="ORF">ACFPO9_21620</name>
</gene>
<reference evidence="4" key="1">
    <citation type="journal article" date="2019" name="Int. J. Syst. Evol. Microbiol.">
        <title>The Global Catalogue of Microorganisms (GCM) 10K type strain sequencing project: providing services to taxonomists for standard genome sequencing and annotation.</title>
        <authorList>
            <consortium name="The Broad Institute Genomics Platform"/>
            <consortium name="The Broad Institute Genome Sequencing Center for Infectious Disease"/>
            <person name="Wu L."/>
            <person name="Ma J."/>
        </authorList>
    </citation>
    <scope>NUCLEOTIDE SEQUENCE [LARGE SCALE GENOMIC DNA]</scope>
    <source>
        <strain evidence="4">CGMCC 4.5798</strain>
    </source>
</reference>
<name>A0ABW0S2F1_9BURK</name>
<keyword evidence="4" id="KW-1185">Reference proteome</keyword>
<comment type="caution">
    <text evidence="3">The sequence shown here is derived from an EMBL/GenBank/DDBJ whole genome shotgun (WGS) entry which is preliminary data.</text>
</comment>
<feature type="compositionally biased region" description="Low complexity" evidence="1">
    <location>
        <begin position="22"/>
        <end position="45"/>
    </location>
</feature>
<dbReference type="Proteomes" id="UP001596086">
    <property type="component" value="Unassembled WGS sequence"/>
</dbReference>
<feature type="chain" id="PRO_5046399694" description="DUF2782 domain-containing protein" evidence="2">
    <location>
        <begin position="28"/>
        <end position="156"/>
    </location>
</feature>
<keyword evidence="2" id="KW-0732">Signal</keyword>
<organism evidence="3 4">
    <name type="scientific">Massilia aerilata</name>
    <dbReference type="NCBI Taxonomy" id="453817"/>
    <lineage>
        <taxon>Bacteria</taxon>
        <taxon>Pseudomonadati</taxon>
        <taxon>Pseudomonadota</taxon>
        <taxon>Betaproteobacteria</taxon>
        <taxon>Burkholderiales</taxon>
        <taxon>Oxalobacteraceae</taxon>
        <taxon>Telluria group</taxon>
        <taxon>Massilia</taxon>
    </lineage>
</organism>
<accession>A0ABW0S2F1</accession>
<dbReference type="RefSeq" id="WP_379774735.1">
    <property type="nucleotide sequence ID" value="NZ_JBHSMZ010000016.1"/>
</dbReference>
<sequence length="156" mass="16059">MPRISSRLSLLALLLAAQAALVGPASAQQATQPAAPQSNQNQAPPKLERVEPGSDVPATNIPSRTRTQIREKRDGGQVTEVEVNSSGSHYTLKPNNPPGAVPAGPGATATRAPQWKVGEFDLSGKRKAASETGTNTPAPADAPPPPPLPPGTADKK</sequence>
<evidence type="ECO:0000313" key="4">
    <source>
        <dbReference type="Proteomes" id="UP001596086"/>
    </source>
</evidence>
<feature type="compositionally biased region" description="Pro residues" evidence="1">
    <location>
        <begin position="140"/>
        <end position="150"/>
    </location>
</feature>
<feature type="region of interest" description="Disordered" evidence="1">
    <location>
        <begin position="22"/>
        <end position="156"/>
    </location>
</feature>
<dbReference type="EMBL" id="JBHSMZ010000016">
    <property type="protein sequence ID" value="MFC5551126.1"/>
    <property type="molecule type" value="Genomic_DNA"/>
</dbReference>
<evidence type="ECO:0000256" key="1">
    <source>
        <dbReference type="SAM" id="MobiDB-lite"/>
    </source>
</evidence>
<proteinExistence type="predicted"/>
<evidence type="ECO:0000313" key="3">
    <source>
        <dbReference type="EMBL" id="MFC5551126.1"/>
    </source>
</evidence>
<evidence type="ECO:0008006" key="5">
    <source>
        <dbReference type="Google" id="ProtNLM"/>
    </source>
</evidence>
<evidence type="ECO:0000256" key="2">
    <source>
        <dbReference type="SAM" id="SignalP"/>
    </source>
</evidence>